<dbReference type="AlphaFoldDB" id="A0A3M7PQH3"/>
<dbReference type="EMBL" id="REGN01009349">
    <property type="protein sequence ID" value="RNA01397.1"/>
    <property type="molecule type" value="Genomic_DNA"/>
</dbReference>
<reference evidence="1 2" key="1">
    <citation type="journal article" date="2018" name="Sci. Rep.">
        <title>Genomic signatures of local adaptation to the degree of environmental predictability in rotifers.</title>
        <authorList>
            <person name="Franch-Gras L."/>
            <person name="Hahn C."/>
            <person name="Garcia-Roger E.M."/>
            <person name="Carmona M.J."/>
            <person name="Serra M."/>
            <person name="Gomez A."/>
        </authorList>
    </citation>
    <scope>NUCLEOTIDE SEQUENCE [LARGE SCALE GENOMIC DNA]</scope>
    <source>
        <strain evidence="1">HYR1</strain>
    </source>
</reference>
<sequence>MVHLLVDQFVFPDLSRGGIWVFWIVERVIPGELGESRCYFLKIIAKTVRNKISQQNLVQDRLKKNVISDNFDKEIAIIFLLKYIK</sequence>
<dbReference type="Proteomes" id="UP000276133">
    <property type="component" value="Unassembled WGS sequence"/>
</dbReference>
<name>A0A3M7PQH3_BRAPC</name>
<accession>A0A3M7PQH3</accession>
<organism evidence="1 2">
    <name type="scientific">Brachionus plicatilis</name>
    <name type="common">Marine rotifer</name>
    <name type="synonym">Brachionus muelleri</name>
    <dbReference type="NCBI Taxonomy" id="10195"/>
    <lineage>
        <taxon>Eukaryota</taxon>
        <taxon>Metazoa</taxon>
        <taxon>Spiralia</taxon>
        <taxon>Gnathifera</taxon>
        <taxon>Rotifera</taxon>
        <taxon>Eurotatoria</taxon>
        <taxon>Monogononta</taxon>
        <taxon>Pseudotrocha</taxon>
        <taxon>Ploima</taxon>
        <taxon>Brachionidae</taxon>
        <taxon>Brachionus</taxon>
    </lineage>
</organism>
<evidence type="ECO:0000313" key="1">
    <source>
        <dbReference type="EMBL" id="RNA01397.1"/>
    </source>
</evidence>
<proteinExistence type="predicted"/>
<gene>
    <name evidence="1" type="ORF">BpHYR1_007798</name>
</gene>
<protein>
    <submittedName>
        <fullName evidence="1">Uncharacterized protein</fullName>
    </submittedName>
</protein>
<comment type="caution">
    <text evidence="1">The sequence shown here is derived from an EMBL/GenBank/DDBJ whole genome shotgun (WGS) entry which is preliminary data.</text>
</comment>
<keyword evidence="2" id="KW-1185">Reference proteome</keyword>
<evidence type="ECO:0000313" key="2">
    <source>
        <dbReference type="Proteomes" id="UP000276133"/>
    </source>
</evidence>